<evidence type="ECO:0000313" key="1">
    <source>
        <dbReference type="Proteomes" id="UP000095286"/>
    </source>
</evidence>
<organism evidence="1 2">
    <name type="scientific">Rhabditophanes sp. KR3021</name>
    <dbReference type="NCBI Taxonomy" id="114890"/>
    <lineage>
        <taxon>Eukaryota</taxon>
        <taxon>Metazoa</taxon>
        <taxon>Ecdysozoa</taxon>
        <taxon>Nematoda</taxon>
        <taxon>Chromadorea</taxon>
        <taxon>Rhabditida</taxon>
        <taxon>Tylenchina</taxon>
        <taxon>Panagrolaimomorpha</taxon>
        <taxon>Strongyloidoidea</taxon>
        <taxon>Alloionematidae</taxon>
        <taxon>Rhabditophanes</taxon>
    </lineage>
</organism>
<sequence>MARGGTAMFMLIFQAITAYHLHEVKGKQMNFDLKKLPAYLYVYGVWMVGELIGIYRYQYNEEEELALLEESVQMEKRKQGPSGIQKCFLWDVVVCLLYAMICFSFPTQIMKFTFKKIGTIDSFHKLYFRYYGCYLIYSAMMSSAAYSFPLYMQKSYVVSRIITQAIIFILHMIGHWGYGLYSPNHITPFMVAGFYVTFMTSLFYKIKRRGEKEQVEEEIYEQEETYEQEVSAEEDEEEVEGEQINSRQTKLKTQ</sequence>
<accession>A0AC35UED3</accession>
<reference evidence="2" key="1">
    <citation type="submission" date="2016-11" db="UniProtKB">
        <authorList>
            <consortium name="WormBaseParasite"/>
        </authorList>
    </citation>
    <scope>IDENTIFICATION</scope>
    <source>
        <strain evidence="2">KR3021</strain>
    </source>
</reference>
<evidence type="ECO:0000313" key="2">
    <source>
        <dbReference type="WBParaSite" id="RSKR_0001070300.1"/>
    </source>
</evidence>
<name>A0AC35UED3_9BILA</name>
<dbReference type="WBParaSite" id="RSKR_0001070300.1">
    <property type="protein sequence ID" value="RSKR_0001070300.1"/>
    <property type="gene ID" value="RSKR_0001070300"/>
</dbReference>
<protein>
    <submittedName>
        <fullName evidence="2">Elongation of fatty acids protein</fullName>
    </submittedName>
</protein>
<proteinExistence type="predicted"/>
<dbReference type="Proteomes" id="UP000095286">
    <property type="component" value="Unplaced"/>
</dbReference>